<sequence length="87" mass="9122">MMASGTIRSLGKALDIVGHGTANLTKVQLWDCGTAGGQIWQPQLNGALLNPQSGRCLDSPSGATADGTKLQIYDCNGLDPQKWNVPV</sequence>
<dbReference type="SUPFAM" id="SSF50370">
    <property type="entry name" value="Ricin B-like lectins"/>
    <property type="match status" value="1"/>
</dbReference>
<evidence type="ECO:0000313" key="3">
    <source>
        <dbReference type="Proteomes" id="UP000295146"/>
    </source>
</evidence>
<evidence type="ECO:0000313" key="2">
    <source>
        <dbReference type="EMBL" id="TDW77385.1"/>
    </source>
</evidence>
<name>A0A4R8CMV5_9ACTN</name>
<dbReference type="Proteomes" id="UP000295146">
    <property type="component" value="Unassembled WGS sequence"/>
</dbReference>
<gene>
    <name evidence="2" type="ORF">EV653_2552</name>
</gene>
<reference evidence="2 3" key="1">
    <citation type="submission" date="2019-03" db="EMBL/GenBank/DDBJ databases">
        <title>Genomic Encyclopedia of Type Strains, Phase III (KMG-III): the genomes of soil and plant-associated and newly described type strains.</title>
        <authorList>
            <person name="Whitman W."/>
        </authorList>
    </citation>
    <scope>NUCLEOTIDE SEQUENCE [LARGE SCALE GENOMIC DNA]</scope>
    <source>
        <strain evidence="2 3">VKM Ac-2573</strain>
    </source>
</reference>
<dbReference type="InterPro" id="IPR000772">
    <property type="entry name" value="Ricin_B_lectin"/>
</dbReference>
<proteinExistence type="predicted"/>
<feature type="domain" description="Ricin B lectin" evidence="1">
    <location>
        <begin position="4"/>
        <end position="83"/>
    </location>
</feature>
<dbReference type="InterPro" id="IPR035992">
    <property type="entry name" value="Ricin_B-like_lectins"/>
</dbReference>
<dbReference type="PROSITE" id="PS50231">
    <property type="entry name" value="RICIN_B_LECTIN"/>
    <property type="match status" value="1"/>
</dbReference>
<dbReference type="AlphaFoldDB" id="A0A4R8CMV5"/>
<dbReference type="Gene3D" id="2.80.10.50">
    <property type="match status" value="1"/>
</dbReference>
<organism evidence="2 3">
    <name type="scientific">Kribbella pratensis</name>
    <dbReference type="NCBI Taxonomy" id="2512112"/>
    <lineage>
        <taxon>Bacteria</taxon>
        <taxon>Bacillati</taxon>
        <taxon>Actinomycetota</taxon>
        <taxon>Actinomycetes</taxon>
        <taxon>Propionibacteriales</taxon>
        <taxon>Kribbellaceae</taxon>
        <taxon>Kribbella</taxon>
    </lineage>
</organism>
<protein>
    <submittedName>
        <fullName evidence="2">Ricin-type beta-trefoil lectin protein</fullName>
    </submittedName>
</protein>
<accession>A0A4R8CMV5</accession>
<keyword evidence="3" id="KW-1185">Reference proteome</keyword>
<dbReference type="EMBL" id="SODP01000001">
    <property type="protein sequence ID" value="TDW77385.1"/>
    <property type="molecule type" value="Genomic_DNA"/>
</dbReference>
<evidence type="ECO:0000259" key="1">
    <source>
        <dbReference type="Pfam" id="PF00652"/>
    </source>
</evidence>
<comment type="caution">
    <text evidence="2">The sequence shown here is derived from an EMBL/GenBank/DDBJ whole genome shotgun (WGS) entry which is preliminary data.</text>
</comment>
<dbReference type="Pfam" id="PF00652">
    <property type="entry name" value="Ricin_B_lectin"/>
    <property type="match status" value="1"/>
</dbReference>